<dbReference type="RefSeq" id="WP_184728216.1">
    <property type="nucleotide sequence ID" value="NZ_JACHIW010000001.1"/>
</dbReference>
<sequence length="259" mass="27899">MYLDEILVHKRAVWHNDTALTAGVPQRRPVPVRPGALREALRKDTVTVIAEVKPKSPSKGALWSAERGLALARDYAAFGAGAISVLADDRFFGGSPALVSQIATDEQVTVPVMYKDFLVDPRQAELAARSGADAVLIIVRALDDAGFRELFQTATELGLDVLVETFTEEEIGRALEVGARIVGINNRDLRTFQVDLENSVRLRRLLPEEVVTVSESGIGSADDVKLLAEAGFDAILVGETLLASADLAQTLGELAGVRR</sequence>
<organism evidence="10 11">
    <name type="scientific">Saccharopolyspora phatthalungensis</name>
    <dbReference type="NCBI Taxonomy" id="664693"/>
    <lineage>
        <taxon>Bacteria</taxon>
        <taxon>Bacillati</taxon>
        <taxon>Actinomycetota</taxon>
        <taxon>Actinomycetes</taxon>
        <taxon>Pseudonocardiales</taxon>
        <taxon>Pseudonocardiaceae</taxon>
        <taxon>Saccharopolyspora</taxon>
    </lineage>
</organism>
<dbReference type="Gene3D" id="3.20.20.70">
    <property type="entry name" value="Aldolase class I"/>
    <property type="match status" value="1"/>
</dbReference>
<reference evidence="10 11" key="1">
    <citation type="submission" date="2020-08" db="EMBL/GenBank/DDBJ databases">
        <title>Sequencing the genomes of 1000 actinobacteria strains.</title>
        <authorList>
            <person name="Klenk H.-P."/>
        </authorList>
    </citation>
    <scope>NUCLEOTIDE SEQUENCE [LARGE SCALE GENOMIC DNA]</scope>
    <source>
        <strain evidence="10 11">DSM 45584</strain>
    </source>
</reference>
<protein>
    <recommendedName>
        <fullName evidence="3">indole-3-glycerol-phosphate synthase</fullName>
        <ecNumber evidence="3">4.1.1.48</ecNumber>
    </recommendedName>
</protein>
<dbReference type="InterPro" id="IPR011060">
    <property type="entry name" value="RibuloseP-bd_barrel"/>
</dbReference>
<dbReference type="UniPathway" id="UPA00035">
    <property type="reaction ID" value="UER00043"/>
</dbReference>
<dbReference type="PANTHER" id="PTHR22854">
    <property type="entry name" value="TRYPTOPHAN BIOSYNTHESIS PROTEIN"/>
    <property type="match status" value="1"/>
</dbReference>
<dbReference type="InterPro" id="IPR045186">
    <property type="entry name" value="Indole-3-glycerol_P_synth"/>
</dbReference>
<evidence type="ECO:0000256" key="3">
    <source>
        <dbReference type="ARBA" id="ARBA00012362"/>
    </source>
</evidence>
<dbReference type="Pfam" id="PF00218">
    <property type="entry name" value="IGPS"/>
    <property type="match status" value="1"/>
</dbReference>
<dbReference type="SUPFAM" id="SSF51366">
    <property type="entry name" value="Ribulose-phoshate binding barrel"/>
    <property type="match status" value="1"/>
</dbReference>
<feature type="domain" description="Indole-3-glycerol phosphate synthase" evidence="9">
    <location>
        <begin position="37"/>
        <end position="253"/>
    </location>
</feature>
<keyword evidence="5" id="KW-0210">Decarboxylase</keyword>
<evidence type="ECO:0000256" key="2">
    <source>
        <dbReference type="ARBA" id="ARBA00004696"/>
    </source>
</evidence>
<evidence type="ECO:0000313" key="10">
    <source>
        <dbReference type="EMBL" id="MBB5157220.1"/>
    </source>
</evidence>
<keyword evidence="6" id="KW-0822">Tryptophan biosynthesis</keyword>
<evidence type="ECO:0000259" key="9">
    <source>
        <dbReference type="Pfam" id="PF00218"/>
    </source>
</evidence>
<evidence type="ECO:0000256" key="8">
    <source>
        <dbReference type="ARBA" id="ARBA00023239"/>
    </source>
</evidence>
<name>A0A840QBP5_9PSEU</name>
<dbReference type="AlphaFoldDB" id="A0A840QBP5"/>
<evidence type="ECO:0000313" key="11">
    <source>
        <dbReference type="Proteomes" id="UP000584374"/>
    </source>
</evidence>
<comment type="caution">
    <text evidence="10">The sequence shown here is derived from an EMBL/GenBank/DDBJ whole genome shotgun (WGS) entry which is preliminary data.</text>
</comment>
<dbReference type="PROSITE" id="PS00614">
    <property type="entry name" value="IGPS"/>
    <property type="match status" value="1"/>
</dbReference>
<dbReference type="GO" id="GO:0004425">
    <property type="term" value="F:indole-3-glycerol-phosphate synthase activity"/>
    <property type="evidence" value="ECO:0007669"/>
    <property type="project" value="UniProtKB-EC"/>
</dbReference>
<keyword evidence="11" id="KW-1185">Reference proteome</keyword>
<evidence type="ECO:0000256" key="6">
    <source>
        <dbReference type="ARBA" id="ARBA00022822"/>
    </source>
</evidence>
<comment type="catalytic activity">
    <reaction evidence="1">
        <text>1-(2-carboxyphenylamino)-1-deoxy-D-ribulose 5-phosphate + H(+) = (1S,2R)-1-C-(indol-3-yl)glycerol 3-phosphate + CO2 + H2O</text>
        <dbReference type="Rhea" id="RHEA:23476"/>
        <dbReference type="ChEBI" id="CHEBI:15377"/>
        <dbReference type="ChEBI" id="CHEBI:15378"/>
        <dbReference type="ChEBI" id="CHEBI:16526"/>
        <dbReference type="ChEBI" id="CHEBI:58613"/>
        <dbReference type="ChEBI" id="CHEBI:58866"/>
        <dbReference type="EC" id="4.1.1.48"/>
    </reaction>
</comment>
<dbReference type="EMBL" id="JACHIW010000001">
    <property type="protein sequence ID" value="MBB5157220.1"/>
    <property type="molecule type" value="Genomic_DNA"/>
</dbReference>
<evidence type="ECO:0000256" key="5">
    <source>
        <dbReference type="ARBA" id="ARBA00022793"/>
    </source>
</evidence>
<comment type="pathway">
    <text evidence="2">Amino-acid biosynthesis; L-tryptophan biosynthesis; L-tryptophan from chorismate: step 4/5.</text>
</comment>
<dbReference type="GO" id="GO:0004640">
    <property type="term" value="F:phosphoribosylanthranilate isomerase activity"/>
    <property type="evidence" value="ECO:0007669"/>
    <property type="project" value="TreeGrafter"/>
</dbReference>
<accession>A0A840QBP5</accession>
<dbReference type="PANTHER" id="PTHR22854:SF2">
    <property type="entry name" value="INDOLE-3-GLYCEROL-PHOSPHATE SYNTHASE"/>
    <property type="match status" value="1"/>
</dbReference>
<keyword evidence="8 10" id="KW-0456">Lyase</keyword>
<keyword evidence="7" id="KW-0057">Aromatic amino acid biosynthesis</keyword>
<dbReference type="InterPro" id="IPR013785">
    <property type="entry name" value="Aldolase_TIM"/>
</dbReference>
<dbReference type="GO" id="GO:0000162">
    <property type="term" value="P:L-tryptophan biosynthetic process"/>
    <property type="evidence" value="ECO:0007669"/>
    <property type="project" value="UniProtKB-UniPathway"/>
</dbReference>
<dbReference type="InterPro" id="IPR013798">
    <property type="entry name" value="Indole-3-glycerol_P_synth_dom"/>
</dbReference>
<dbReference type="InterPro" id="IPR001468">
    <property type="entry name" value="Indole-3-GlycerolPSynthase_CS"/>
</dbReference>
<evidence type="ECO:0000256" key="7">
    <source>
        <dbReference type="ARBA" id="ARBA00023141"/>
    </source>
</evidence>
<dbReference type="Proteomes" id="UP000584374">
    <property type="component" value="Unassembled WGS sequence"/>
</dbReference>
<dbReference type="CDD" id="cd00331">
    <property type="entry name" value="IGPS"/>
    <property type="match status" value="1"/>
</dbReference>
<evidence type="ECO:0000256" key="1">
    <source>
        <dbReference type="ARBA" id="ARBA00001633"/>
    </source>
</evidence>
<keyword evidence="4" id="KW-0028">Amino-acid biosynthesis</keyword>
<evidence type="ECO:0000256" key="4">
    <source>
        <dbReference type="ARBA" id="ARBA00022605"/>
    </source>
</evidence>
<gene>
    <name evidence="10" type="ORF">BJ970_004754</name>
</gene>
<proteinExistence type="predicted"/>
<dbReference type="EC" id="4.1.1.48" evidence="3"/>